<reference evidence="5 6" key="1">
    <citation type="submission" date="2019-08" db="EMBL/GenBank/DDBJ databases">
        <title>Deep-cultivation of Planctomycetes and their phenomic and genomic characterization uncovers novel biology.</title>
        <authorList>
            <person name="Wiegand S."/>
            <person name="Jogler M."/>
            <person name="Boedeker C."/>
            <person name="Pinto D."/>
            <person name="Vollmers J."/>
            <person name="Rivas-Marin E."/>
            <person name="Kohn T."/>
            <person name="Peeters S.H."/>
            <person name="Heuer A."/>
            <person name="Rast P."/>
            <person name="Oberbeckmann S."/>
            <person name="Bunk B."/>
            <person name="Jeske O."/>
            <person name="Meyerdierks A."/>
            <person name="Storesund J.E."/>
            <person name="Kallscheuer N."/>
            <person name="Luecker S."/>
            <person name="Lage O.M."/>
            <person name="Pohl T."/>
            <person name="Merkel B.J."/>
            <person name="Hornburger P."/>
            <person name="Mueller R.-W."/>
            <person name="Bruemmer F."/>
            <person name="Labrenz M."/>
            <person name="Spormann A.M."/>
            <person name="Op den Camp H."/>
            <person name="Overmann J."/>
            <person name="Amann R."/>
            <person name="Jetten M.S.M."/>
            <person name="Mascher T."/>
            <person name="Medema M.H."/>
            <person name="Devos D.P."/>
            <person name="Kaster A.-K."/>
            <person name="Ovreas L."/>
            <person name="Rohde M."/>
            <person name="Galperin M.Y."/>
            <person name="Jogler C."/>
        </authorList>
    </citation>
    <scope>NUCLEOTIDE SEQUENCE [LARGE SCALE GENOMIC DNA]</scope>
    <source>
        <strain evidence="5 6">OJF2</strain>
    </source>
</reference>
<dbReference type="SUPFAM" id="SSF46785">
    <property type="entry name" value="Winged helix' DNA-binding domain"/>
    <property type="match status" value="1"/>
</dbReference>
<dbReference type="AlphaFoldDB" id="A0A5B9W8M4"/>
<protein>
    <submittedName>
        <fullName evidence="5">Penicillinase repressor</fullName>
    </submittedName>
</protein>
<dbReference type="KEGG" id="agv:OJF2_55530"/>
<dbReference type="InterPro" id="IPR036390">
    <property type="entry name" value="WH_DNA-bd_sf"/>
</dbReference>
<comment type="similarity">
    <text evidence="1">Belongs to the BlaI transcriptional regulatory family.</text>
</comment>
<dbReference type="Gene3D" id="1.10.10.10">
    <property type="entry name" value="Winged helix-like DNA-binding domain superfamily/Winged helix DNA-binding domain"/>
    <property type="match status" value="1"/>
</dbReference>
<dbReference type="GO" id="GO:0045892">
    <property type="term" value="P:negative regulation of DNA-templated transcription"/>
    <property type="evidence" value="ECO:0007669"/>
    <property type="project" value="InterPro"/>
</dbReference>
<keyword evidence="6" id="KW-1185">Reference proteome</keyword>
<gene>
    <name evidence="5" type="primary">blaI_9</name>
    <name evidence="5" type="ORF">OJF2_55530</name>
</gene>
<sequence>MNRVQSDVTDAELAVLQSLWDRGPATIRQLVERVYEQGGTSVYATVQKLLDRLEAKGCVKRDRSGAVHVFEAAIARRDLIGKRLRAVADALCGGSLAPLLTQLVEGGDLSAKDRQELRSMIDRLDERRRGGGTPRG</sequence>
<dbReference type="Pfam" id="PF03965">
    <property type="entry name" value="Penicillinase_R"/>
    <property type="match status" value="1"/>
</dbReference>
<keyword evidence="2" id="KW-0805">Transcription regulation</keyword>
<dbReference type="Proteomes" id="UP000324233">
    <property type="component" value="Chromosome"/>
</dbReference>
<dbReference type="InterPro" id="IPR005650">
    <property type="entry name" value="BlaI_family"/>
</dbReference>
<dbReference type="PIRSF" id="PIRSF019455">
    <property type="entry name" value="CopR_AtkY"/>
    <property type="match status" value="1"/>
</dbReference>
<dbReference type="RefSeq" id="WP_148596591.1">
    <property type="nucleotide sequence ID" value="NZ_CP042997.1"/>
</dbReference>
<proteinExistence type="inferred from homology"/>
<keyword evidence="4" id="KW-0804">Transcription</keyword>
<dbReference type="EMBL" id="CP042997">
    <property type="protein sequence ID" value="QEH36968.1"/>
    <property type="molecule type" value="Genomic_DNA"/>
</dbReference>
<dbReference type="Gene3D" id="1.10.4040.10">
    <property type="entry name" value="Penicillinase repressor domain"/>
    <property type="match status" value="1"/>
</dbReference>
<organism evidence="5 6">
    <name type="scientific">Aquisphaera giovannonii</name>
    <dbReference type="NCBI Taxonomy" id="406548"/>
    <lineage>
        <taxon>Bacteria</taxon>
        <taxon>Pseudomonadati</taxon>
        <taxon>Planctomycetota</taxon>
        <taxon>Planctomycetia</taxon>
        <taxon>Isosphaerales</taxon>
        <taxon>Isosphaeraceae</taxon>
        <taxon>Aquisphaera</taxon>
    </lineage>
</organism>
<evidence type="ECO:0000256" key="3">
    <source>
        <dbReference type="ARBA" id="ARBA00023125"/>
    </source>
</evidence>
<name>A0A5B9W8M4_9BACT</name>
<dbReference type="InterPro" id="IPR036388">
    <property type="entry name" value="WH-like_DNA-bd_sf"/>
</dbReference>
<keyword evidence="3" id="KW-0238">DNA-binding</keyword>
<dbReference type="GO" id="GO:0003677">
    <property type="term" value="F:DNA binding"/>
    <property type="evidence" value="ECO:0007669"/>
    <property type="project" value="UniProtKB-KW"/>
</dbReference>
<accession>A0A5B9W8M4</accession>
<dbReference type="OrthoDB" id="284965at2"/>
<evidence type="ECO:0000313" key="6">
    <source>
        <dbReference type="Proteomes" id="UP000324233"/>
    </source>
</evidence>
<evidence type="ECO:0000256" key="2">
    <source>
        <dbReference type="ARBA" id="ARBA00023015"/>
    </source>
</evidence>
<evidence type="ECO:0000256" key="4">
    <source>
        <dbReference type="ARBA" id="ARBA00023163"/>
    </source>
</evidence>
<evidence type="ECO:0000313" key="5">
    <source>
        <dbReference type="EMBL" id="QEH36968.1"/>
    </source>
</evidence>
<evidence type="ECO:0000256" key="1">
    <source>
        <dbReference type="ARBA" id="ARBA00011046"/>
    </source>
</evidence>